<feature type="domain" description="Riboflavin kinase" evidence="15">
    <location>
        <begin position="179"/>
        <end position="304"/>
    </location>
</feature>
<keyword evidence="17" id="KW-1185">Reference proteome</keyword>
<keyword evidence="10 14" id="KW-0067">ATP-binding</keyword>
<name>A0A1D3TNH6_9FIRM</name>
<dbReference type="EC" id="2.7.7.2" evidence="14"/>
<dbReference type="Pfam" id="PF01687">
    <property type="entry name" value="Flavokinase"/>
    <property type="match status" value="1"/>
</dbReference>
<evidence type="ECO:0000256" key="1">
    <source>
        <dbReference type="ARBA" id="ARBA00004726"/>
    </source>
</evidence>
<dbReference type="SUPFAM" id="SSF52374">
    <property type="entry name" value="Nucleotidylyl transferase"/>
    <property type="match status" value="1"/>
</dbReference>
<reference evidence="16 17" key="1">
    <citation type="submission" date="2016-09" db="EMBL/GenBank/DDBJ databases">
        <authorList>
            <person name="Capua I."/>
            <person name="De Benedictis P."/>
            <person name="Joannis T."/>
            <person name="Lombin L.H."/>
            <person name="Cattoli G."/>
        </authorList>
    </citation>
    <scope>NUCLEOTIDE SEQUENCE [LARGE SCALE GENOMIC DNA]</scope>
    <source>
        <strain evidence="16 17">GluBS11</strain>
    </source>
</reference>
<evidence type="ECO:0000256" key="2">
    <source>
        <dbReference type="ARBA" id="ARBA00005201"/>
    </source>
</evidence>
<dbReference type="STRING" id="1619234.SAMN05421730_1001127"/>
<evidence type="ECO:0000256" key="3">
    <source>
        <dbReference type="ARBA" id="ARBA00022630"/>
    </source>
</evidence>
<dbReference type="CDD" id="cd02064">
    <property type="entry name" value="FAD_synthetase_N"/>
    <property type="match status" value="1"/>
</dbReference>
<evidence type="ECO:0000256" key="13">
    <source>
        <dbReference type="ARBA" id="ARBA00049494"/>
    </source>
</evidence>
<keyword evidence="7 14" id="KW-0547">Nucleotide-binding</keyword>
<dbReference type="InterPro" id="IPR023468">
    <property type="entry name" value="Riboflavin_kinase"/>
</dbReference>
<comment type="catalytic activity">
    <reaction evidence="12 14">
        <text>riboflavin + ATP = FMN + ADP + H(+)</text>
        <dbReference type="Rhea" id="RHEA:14357"/>
        <dbReference type="ChEBI" id="CHEBI:15378"/>
        <dbReference type="ChEBI" id="CHEBI:30616"/>
        <dbReference type="ChEBI" id="CHEBI:57986"/>
        <dbReference type="ChEBI" id="CHEBI:58210"/>
        <dbReference type="ChEBI" id="CHEBI:456216"/>
        <dbReference type="EC" id="2.7.1.26"/>
    </reaction>
</comment>
<comment type="pathway">
    <text evidence="1 14">Cofactor biosynthesis; FAD biosynthesis; FAD from FMN: step 1/1.</text>
</comment>
<dbReference type="NCBIfam" id="TIGR00125">
    <property type="entry name" value="cyt_tran_rel"/>
    <property type="match status" value="1"/>
</dbReference>
<keyword evidence="9 14" id="KW-0274">FAD</keyword>
<dbReference type="GO" id="GO:0005524">
    <property type="term" value="F:ATP binding"/>
    <property type="evidence" value="ECO:0007669"/>
    <property type="project" value="UniProtKB-UniRule"/>
</dbReference>
<dbReference type="UniPathway" id="UPA00276">
    <property type="reaction ID" value="UER00406"/>
</dbReference>
<dbReference type="Pfam" id="PF06574">
    <property type="entry name" value="FAD_syn"/>
    <property type="match status" value="1"/>
</dbReference>
<evidence type="ECO:0000313" key="16">
    <source>
        <dbReference type="EMBL" id="SCP94884.1"/>
    </source>
</evidence>
<dbReference type="InterPro" id="IPR023465">
    <property type="entry name" value="Riboflavin_kinase_dom_sf"/>
</dbReference>
<dbReference type="GO" id="GO:0009231">
    <property type="term" value="P:riboflavin biosynthetic process"/>
    <property type="evidence" value="ECO:0007669"/>
    <property type="project" value="InterPro"/>
</dbReference>
<dbReference type="InterPro" id="IPR015865">
    <property type="entry name" value="Riboflavin_kinase_bac/euk"/>
</dbReference>
<organism evidence="16 17">
    <name type="scientific">Anaerobium acetethylicum</name>
    <dbReference type="NCBI Taxonomy" id="1619234"/>
    <lineage>
        <taxon>Bacteria</taxon>
        <taxon>Bacillati</taxon>
        <taxon>Bacillota</taxon>
        <taxon>Clostridia</taxon>
        <taxon>Lachnospirales</taxon>
        <taxon>Lachnospiraceae</taxon>
        <taxon>Anaerobium</taxon>
    </lineage>
</organism>
<evidence type="ECO:0000256" key="5">
    <source>
        <dbReference type="ARBA" id="ARBA00022679"/>
    </source>
</evidence>
<dbReference type="InterPro" id="IPR015864">
    <property type="entry name" value="FAD_synthase"/>
</dbReference>
<dbReference type="Proteomes" id="UP000199315">
    <property type="component" value="Unassembled WGS sequence"/>
</dbReference>
<dbReference type="InterPro" id="IPR004821">
    <property type="entry name" value="Cyt_trans-like"/>
</dbReference>
<protein>
    <recommendedName>
        <fullName evidence="14">Riboflavin biosynthesis protein</fullName>
    </recommendedName>
    <domain>
        <recommendedName>
            <fullName evidence="14">Riboflavin kinase</fullName>
            <ecNumber evidence="14">2.7.1.26</ecNumber>
        </recommendedName>
        <alternativeName>
            <fullName evidence="14">Flavokinase</fullName>
        </alternativeName>
    </domain>
    <domain>
        <recommendedName>
            <fullName evidence="14">FMN adenylyltransferase</fullName>
            <ecNumber evidence="14">2.7.7.2</ecNumber>
        </recommendedName>
        <alternativeName>
            <fullName evidence="14">FAD pyrophosphorylase</fullName>
        </alternativeName>
        <alternativeName>
            <fullName evidence="14">FAD synthase</fullName>
        </alternativeName>
    </domain>
</protein>
<dbReference type="GO" id="GO:0006747">
    <property type="term" value="P:FAD biosynthetic process"/>
    <property type="evidence" value="ECO:0007669"/>
    <property type="project" value="UniProtKB-UniRule"/>
</dbReference>
<dbReference type="FunFam" id="3.40.50.620:FF:000021">
    <property type="entry name" value="Riboflavin biosynthesis protein"/>
    <property type="match status" value="1"/>
</dbReference>
<dbReference type="PANTHER" id="PTHR22749">
    <property type="entry name" value="RIBOFLAVIN KINASE/FMN ADENYLYLTRANSFERASE"/>
    <property type="match status" value="1"/>
</dbReference>
<evidence type="ECO:0000256" key="7">
    <source>
        <dbReference type="ARBA" id="ARBA00022741"/>
    </source>
</evidence>
<evidence type="ECO:0000313" key="17">
    <source>
        <dbReference type="Proteomes" id="UP000199315"/>
    </source>
</evidence>
<dbReference type="NCBIfam" id="TIGR00083">
    <property type="entry name" value="ribF"/>
    <property type="match status" value="1"/>
</dbReference>
<keyword evidence="4 14" id="KW-0288">FMN</keyword>
<evidence type="ECO:0000256" key="6">
    <source>
        <dbReference type="ARBA" id="ARBA00022695"/>
    </source>
</evidence>
<dbReference type="GO" id="GO:0009398">
    <property type="term" value="P:FMN biosynthetic process"/>
    <property type="evidence" value="ECO:0007669"/>
    <property type="project" value="UniProtKB-UniRule"/>
</dbReference>
<keyword evidence="3 14" id="KW-0285">Flavoprotein</keyword>
<dbReference type="SUPFAM" id="SSF82114">
    <property type="entry name" value="Riboflavin kinase-like"/>
    <property type="match status" value="1"/>
</dbReference>
<gene>
    <name evidence="16" type="ORF">SAMN05421730_1001127</name>
</gene>
<evidence type="ECO:0000256" key="4">
    <source>
        <dbReference type="ARBA" id="ARBA00022643"/>
    </source>
</evidence>
<evidence type="ECO:0000256" key="9">
    <source>
        <dbReference type="ARBA" id="ARBA00022827"/>
    </source>
</evidence>
<dbReference type="EC" id="2.7.1.26" evidence="14"/>
<evidence type="ECO:0000256" key="8">
    <source>
        <dbReference type="ARBA" id="ARBA00022777"/>
    </source>
</evidence>
<keyword evidence="6 14" id="KW-0548">Nucleotidyltransferase</keyword>
<evidence type="ECO:0000256" key="14">
    <source>
        <dbReference type="PIRNR" id="PIRNR004491"/>
    </source>
</evidence>
<dbReference type="OrthoDB" id="9803667at2"/>
<comment type="catalytic activity">
    <reaction evidence="13 14">
        <text>FMN + ATP + H(+) = FAD + diphosphate</text>
        <dbReference type="Rhea" id="RHEA:17237"/>
        <dbReference type="ChEBI" id="CHEBI:15378"/>
        <dbReference type="ChEBI" id="CHEBI:30616"/>
        <dbReference type="ChEBI" id="CHEBI:33019"/>
        <dbReference type="ChEBI" id="CHEBI:57692"/>
        <dbReference type="ChEBI" id="CHEBI:58210"/>
        <dbReference type="EC" id="2.7.7.2"/>
    </reaction>
</comment>
<dbReference type="SMART" id="SM00904">
    <property type="entry name" value="Flavokinase"/>
    <property type="match status" value="1"/>
</dbReference>
<evidence type="ECO:0000256" key="10">
    <source>
        <dbReference type="ARBA" id="ARBA00022840"/>
    </source>
</evidence>
<dbReference type="UniPathway" id="UPA00277">
    <property type="reaction ID" value="UER00407"/>
</dbReference>
<dbReference type="EMBL" id="FMKA01000001">
    <property type="protein sequence ID" value="SCP94884.1"/>
    <property type="molecule type" value="Genomic_DNA"/>
</dbReference>
<dbReference type="GO" id="GO:0003919">
    <property type="term" value="F:FMN adenylyltransferase activity"/>
    <property type="evidence" value="ECO:0007669"/>
    <property type="project" value="UniProtKB-UniRule"/>
</dbReference>
<dbReference type="AlphaFoldDB" id="A0A1D3TNH6"/>
<comment type="similarity">
    <text evidence="14">Belongs to the ribF family.</text>
</comment>
<dbReference type="NCBIfam" id="NF004162">
    <property type="entry name" value="PRK05627.1-5"/>
    <property type="match status" value="1"/>
</dbReference>
<evidence type="ECO:0000256" key="12">
    <source>
        <dbReference type="ARBA" id="ARBA00047880"/>
    </source>
</evidence>
<accession>A0A1D3TNH6</accession>
<comment type="pathway">
    <text evidence="2 14">Cofactor biosynthesis; FMN biosynthesis; FMN from riboflavin (ATP route): step 1/1.</text>
</comment>
<keyword evidence="8 14" id="KW-0418">Kinase</keyword>
<dbReference type="Gene3D" id="2.40.30.30">
    <property type="entry name" value="Riboflavin kinase-like"/>
    <property type="match status" value="1"/>
</dbReference>
<keyword evidence="5 14" id="KW-0808">Transferase</keyword>
<sequence>MNYIADTTNFKIEEKTAVTLGKFDGLHKGHLKLIKKILTKREQMKTVIFTFSIAPAELLNHKSAELLLTNEERRTFVEQLGLDYLVEYPFDMKIASMEPETFIKEILVDKLNAGYIAVGTDFRFGHKRKGDYRLLEKLSKKYGFILEVVDKEMFEGEEISSTLVRKEVSLGNMEKVNCLLGHPFSVIGEVLHGRKIGRTIGMPTTNLVPPCRKLLPPNGVYASKTVIDGRSYIGVTNIGHKPTVGREIEKGVETYIFDFEGNLYEKIIEVQLFRFERPEEKFESLDALKEQLERDIQFSRDYFVTAHSTNSNPVSR</sequence>
<dbReference type="RefSeq" id="WP_091228654.1">
    <property type="nucleotide sequence ID" value="NZ_FMKA01000001.1"/>
</dbReference>
<dbReference type="GO" id="GO:0008531">
    <property type="term" value="F:riboflavin kinase activity"/>
    <property type="evidence" value="ECO:0007669"/>
    <property type="project" value="UniProtKB-UniRule"/>
</dbReference>
<dbReference type="PANTHER" id="PTHR22749:SF6">
    <property type="entry name" value="RIBOFLAVIN KINASE"/>
    <property type="match status" value="1"/>
</dbReference>
<keyword evidence="11" id="KW-0511">Multifunctional enzyme</keyword>
<dbReference type="InterPro" id="IPR002606">
    <property type="entry name" value="Riboflavin_kinase_bac"/>
</dbReference>
<dbReference type="PIRSF" id="PIRSF004491">
    <property type="entry name" value="FAD_Synth"/>
    <property type="match status" value="1"/>
</dbReference>
<evidence type="ECO:0000259" key="15">
    <source>
        <dbReference type="SMART" id="SM00904"/>
    </source>
</evidence>
<proteinExistence type="inferred from homology"/>
<dbReference type="Gene3D" id="3.40.50.620">
    <property type="entry name" value="HUPs"/>
    <property type="match status" value="1"/>
</dbReference>
<evidence type="ECO:0000256" key="11">
    <source>
        <dbReference type="ARBA" id="ARBA00023268"/>
    </source>
</evidence>
<dbReference type="InterPro" id="IPR014729">
    <property type="entry name" value="Rossmann-like_a/b/a_fold"/>
</dbReference>